<dbReference type="GeneID" id="18258579"/>
<dbReference type="InterPro" id="IPR002110">
    <property type="entry name" value="Ankyrin_rpt"/>
</dbReference>
<evidence type="ECO:0000256" key="6">
    <source>
        <dbReference type="PROSITE-ProRule" id="PRU00023"/>
    </source>
</evidence>
<protein>
    <recommendedName>
        <fullName evidence="8">FAR1 domain-containing protein</fullName>
    </recommendedName>
</protein>
<gene>
    <name evidence="9" type="ORF">CTHT_0045410</name>
</gene>
<dbReference type="eggNOG" id="KOG0157">
    <property type="taxonomic scope" value="Eukaryota"/>
</dbReference>
<evidence type="ECO:0000313" key="10">
    <source>
        <dbReference type="Proteomes" id="UP000008066"/>
    </source>
</evidence>
<evidence type="ECO:0000256" key="5">
    <source>
        <dbReference type="ARBA" id="ARBA00023004"/>
    </source>
</evidence>
<evidence type="ECO:0000313" key="9">
    <source>
        <dbReference type="EMBL" id="EGS20042.1"/>
    </source>
</evidence>
<dbReference type="PROSITE" id="PS50297">
    <property type="entry name" value="ANK_REP_REGION"/>
    <property type="match status" value="3"/>
</dbReference>
<dbReference type="PANTHER" id="PTHR24305:SF166">
    <property type="entry name" value="CYTOCHROME P450 12A4, MITOCHONDRIAL-RELATED"/>
    <property type="match status" value="1"/>
</dbReference>
<dbReference type="EMBL" id="GL988043">
    <property type="protein sequence ID" value="EGS20042.1"/>
    <property type="molecule type" value="Genomic_DNA"/>
</dbReference>
<dbReference type="PRINTS" id="PR00385">
    <property type="entry name" value="P450"/>
</dbReference>
<dbReference type="Pfam" id="PF03101">
    <property type="entry name" value="FAR1"/>
    <property type="match status" value="1"/>
</dbReference>
<evidence type="ECO:0000256" key="2">
    <source>
        <dbReference type="ARBA" id="ARBA00010617"/>
    </source>
</evidence>
<dbReference type="SMART" id="SM00248">
    <property type="entry name" value="ANK"/>
    <property type="match status" value="3"/>
</dbReference>
<evidence type="ECO:0000256" key="7">
    <source>
        <dbReference type="SAM" id="MobiDB-lite"/>
    </source>
</evidence>
<comment type="cofactor">
    <cofactor evidence="1">
        <name>heme</name>
        <dbReference type="ChEBI" id="CHEBI:30413"/>
    </cofactor>
</comment>
<feature type="repeat" description="ANK" evidence="6">
    <location>
        <begin position="1254"/>
        <end position="1283"/>
    </location>
</feature>
<dbReference type="GO" id="GO:0016705">
    <property type="term" value="F:oxidoreductase activity, acting on paired donors, with incorporation or reduction of molecular oxygen"/>
    <property type="evidence" value="ECO:0007669"/>
    <property type="project" value="InterPro"/>
</dbReference>
<keyword evidence="5" id="KW-0408">Iron</keyword>
<feature type="compositionally biased region" description="Low complexity" evidence="7">
    <location>
        <begin position="1088"/>
        <end position="1101"/>
    </location>
</feature>
<dbReference type="Gene3D" id="1.10.630.10">
    <property type="entry name" value="Cytochrome P450"/>
    <property type="match status" value="1"/>
</dbReference>
<evidence type="ECO:0000256" key="1">
    <source>
        <dbReference type="ARBA" id="ARBA00001971"/>
    </source>
</evidence>
<comment type="similarity">
    <text evidence="2">Belongs to the cytochrome P450 family.</text>
</comment>
<dbReference type="KEGG" id="cthr:CTHT_0045410"/>
<dbReference type="InterPro" id="IPR036396">
    <property type="entry name" value="Cyt_P450_sf"/>
</dbReference>
<feature type="compositionally biased region" description="Basic residues" evidence="7">
    <location>
        <begin position="674"/>
        <end position="685"/>
    </location>
</feature>
<dbReference type="PROSITE" id="PS00086">
    <property type="entry name" value="CYTOCHROME_P450"/>
    <property type="match status" value="1"/>
</dbReference>
<keyword evidence="10" id="KW-1185">Reference proteome</keyword>
<dbReference type="OrthoDB" id="1470350at2759"/>
<dbReference type="InterPro" id="IPR004330">
    <property type="entry name" value="FAR1_DNA_bnd_dom"/>
</dbReference>
<keyword evidence="6" id="KW-0040">ANK repeat</keyword>
<dbReference type="RefSeq" id="XP_006694927.1">
    <property type="nucleotide sequence ID" value="XM_006694864.1"/>
</dbReference>
<dbReference type="GO" id="GO:0005506">
    <property type="term" value="F:iron ion binding"/>
    <property type="evidence" value="ECO:0007669"/>
    <property type="project" value="InterPro"/>
</dbReference>
<organism evidence="10">
    <name type="scientific">Chaetomium thermophilum (strain DSM 1495 / CBS 144.50 / IMI 039719)</name>
    <name type="common">Thermochaetoides thermophila</name>
    <dbReference type="NCBI Taxonomy" id="759272"/>
    <lineage>
        <taxon>Eukaryota</taxon>
        <taxon>Fungi</taxon>
        <taxon>Dikarya</taxon>
        <taxon>Ascomycota</taxon>
        <taxon>Pezizomycotina</taxon>
        <taxon>Sordariomycetes</taxon>
        <taxon>Sordariomycetidae</taxon>
        <taxon>Sordariales</taxon>
        <taxon>Chaetomiaceae</taxon>
        <taxon>Thermochaetoides</taxon>
    </lineage>
</organism>
<dbReference type="SUPFAM" id="SSF48264">
    <property type="entry name" value="Cytochrome P450"/>
    <property type="match status" value="2"/>
</dbReference>
<accession>G0S9D1</accession>
<dbReference type="PANTHER" id="PTHR24305">
    <property type="entry name" value="CYTOCHROME P450"/>
    <property type="match status" value="1"/>
</dbReference>
<feature type="repeat" description="ANK" evidence="6">
    <location>
        <begin position="1188"/>
        <end position="1220"/>
    </location>
</feature>
<reference evidence="9 10" key="1">
    <citation type="journal article" date="2011" name="Cell">
        <title>Insight into structure and assembly of the nuclear pore complex by utilizing the genome of a eukaryotic thermophile.</title>
        <authorList>
            <person name="Amlacher S."/>
            <person name="Sarges P."/>
            <person name="Flemming D."/>
            <person name="van Noort V."/>
            <person name="Kunze R."/>
            <person name="Devos D.P."/>
            <person name="Arumugam M."/>
            <person name="Bork P."/>
            <person name="Hurt E."/>
        </authorList>
    </citation>
    <scope>NUCLEOTIDE SEQUENCE [LARGE SCALE GENOMIC DNA]</scope>
    <source>
        <strain evidence="10">DSM 1495 / CBS 144.50 / IMI 039719</strain>
    </source>
</reference>
<dbReference type="PROSITE" id="PS50088">
    <property type="entry name" value="ANK_REPEAT"/>
    <property type="match status" value="3"/>
</dbReference>
<feature type="repeat" description="ANK" evidence="6">
    <location>
        <begin position="1221"/>
        <end position="1253"/>
    </location>
</feature>
<dbReference type="InterPro" id="IPR017972">
    <property type="entry name" value="Cyt_P450_CS"/>
</dbReference>
<evidence type="ECO:0000256" key="4">
    <source>
        <dbReference type="ARBA" id="ARBA00022723"/>
    </source>
</evidence>
<name>G0S9D1_CHATD</name>
<dbReference type="Pfam" id="PF12796">
    <property type="entry name" value="Ank_2"/>
    <property type="match status" value="1"/>
</dbReference>
<feature type="compositionally biased region" description="Basic and acidic residues" evidence="7">
    <location>
        <begin position="754"/>
        <end position="767"/>
    </location>
</feature>
<dbReference type="Proteomes" id="UP000008066">
    <property type="component" value="Unassembled WGS sequence"/>
</dbReference>
<sequence>MFWGTILVGTVTAYWVLRYLFCRLMYPKPLPGIPYIESSLDRILGDLPQIKSHSRMTKETTEGMFAVAKRLGSPIAQLIFPVFQSRRIVIVDDPREAEHILCHRHHEFDRSIVTSQFWLPLFPHSTIAQATTPKLKAQKRLWAGTMNTKFLDRVVAPNMWYASMELVDLWRLKAVASDGNAFDVAKDFSNAALDAIWVAVFGQPLGVLKRELHDLVMVLAKKQGIKPEMFDGEKYHTENMTATEKKRMENAAVVQQAVTYMNEIVLMGFRSFWPALTFSLLKLSPTYRRFKKVTYGKVKELMAQACQRYQREVMLFEAANSDVEGEYLDTCAMDLVLRRQILTAKKEGHPMGDPTKDQAMLEELLLLLLAGHESTAAALSWFTNLIALYPKVQRQLRRTLELAFCMDSAPSTPSTDAINKLFKLPSAAQILAAQIPYLDAVMYETLRFAPPTGAVVRQATVDTTILGCPIPKGTHVMLNTRIFYPPKKLETHGEQAEDVGLGFIGGMETAVRRRDVSVDKGPCGITKLSRSCTQGFELLRDSWSHLERFAPERWLVEKDSEVVFDANALPSLVFGGGYRGCFGRKLAMRELKIMITLLILSFEFLPIESGESILAGEERTFRRPKTCQAFIGELRSLVKTRLLALDDDMSNAYVIQQFQLTVDASAQSTEVVQRARRRRVHPRKNKTTEQPPQNPLSLPPAQEPEQTLDEVSPDREPSPSAQLQVEQTQAAQAELTQEQARTAENNAAAATTTERSRLGPKPKDPTKPPRKRTKNPPEYVKRMKLYQEIDKTVTPEQIEQAKRNYERIYRHQQIHKLYHSIDDYGSAEYLRRPGYLRLTAPLLEAKRQMMAQQPGQWQTPDLEPHEVMEPVDLSKVPAPGTLYDPNGLPYSQPITALQLPKVRPTLCLGPYDTFEEGKNAAIQYAVVQGYMLIQQSSVREKDKDGKYLRDSPILRVDLLCDRAGQCYSQAKTDRRRPTHKLGCPAHLVLLRRRRDGNKWFIDPRCEYHNHDLVPDDMESIAAYRRWKRQMEGLPKETKHEAYLRLRARKMKFAGQGQAGTSQGVSTSQSSAQTPIPQTSPQQMMSTPSLASQAAYAQQALQHHQHRNMSAQTLPQTSSQAMLSYQQQQQTAARIPSPQSLPPLHSQHQQQQQPPSQPTQQQQQQRQQQQPPTQSQSQSCRQQNQPPPNPTSPLHMAAFKGQLKILTMLLDRGADVNMLDGTGRTPLHCAIEGKQLRAVQMLVLRGADISRENSDGLSPLHMAVESGEEEVVAVLLDRGADPNR</sequence>
<dbReference type="InterPro" id="IPR050121">
    <property type="entry name" value="Cytochrome_P450_monoxygenase"/>
</dbReference>
<feature type="compositionally biased region" description="Low complexity" evidence="7">
    <location>
        <begin position="721"/>
        <end position="753"/>
    </location>
</feature>
<evidence type="ECO:0000259" key="8">
    <source>
        <dbReference type="Pfam" id="PF03101"/>
    </source>
</evidence>
<keyword evidence="3" id="KW-0349">Heme</keyword>
<dbReference type="InterPro" id="IPR036770">
    <property type="entry name" value="Ankyrin_rpt-contain_sf"/>
</dbReference>
<feature type="domain" description="FAR1" evidence="8">
    <location>
        <begin position="924"/>
        <end position="1014"/>
    </location>
</feature>
<dbReference type="SUPFAM" id="SSF48403">
    <property type="entry name" value="Ankyrin repeat"/>
    <property type="match status" value="1"/>
</dbReference>
<feature type="compositionally biased region" description="Pro residues" evidence="7">
    <location>
        <begin position="692"/>
        <end position="702"/>
    </location>
</feature>
<dbReference type="HOGENOM" id="CLU_262909_0_0_1"/>
<feature type="compositionally biased region" description="Low complexity" evidence="7">
    <location>
        <begin position="1053"/>
        <end position="1073"/>
    </location>
</feature>
<proteinExistence type="inferred from homology"/>
<feature type="region of interest" description="Disordered" evidence="7">
    <location>
        <begin position="1053"/>
        <end position="1194"/>
    </location>
</feature>
<dbReference type="Pfam" id="PF00067">
    <property type="entry name" value="p450"/>
    <property type="match status" value="2"/>
</dbReference>
<feature type="region of interest" description="Disordered" evidence="7">
    <location>
        <begin position="669"/>
        <end position="779"/>
    </location>
</feature>
<dbReference type="PRINTS" id="PR00463">
    <property type="entry name" value="EP450I"/>
</dbReference>
<dbReference type="Gene3D" id="1.25.40.20">
    <property type="entry name" value="Ankyrin repeat-containing domain"/>
    <property type="match status" value="1"/>
</dbReference>
<dbReference type="GO" id="GO:0004497">
    <property type="term" value="F:monooxygenase activity"/>
    <property type="evidence" value="ECO:0007669"/>
    <property type="project" value="InterPro"/>
</dbReference>
<feature type="compositionally biased region" description="Low complexity" evidence="7">
    <location>
        <begin position="1125"/>
        <end position="1183"/>
    </location>
</feature>
<dbReference type="InterPro" id="IPR001128">
    <property type="entry name" value="Cyt_P450"/>
</dbReference>
<dbReference type="InterPro" id="IPR002401">
    <property type="entry name" value="Cyt_P450_E_grp-I"/>
</dbReference>
<feature type="compositionally biased region" description="Polar residues" evidence="7">
    <location>
        <begin position="1074"/>
        <end position="1087"/>
    </location>
</feature>
<feature type="compositionally biased region" description="Polar residues" evidence="7">
    <location>
        <begin position="1107"/>
        <end position="1124"/>
    </location>
</feature>
<evidence type="ECO:0000256" key="3">
    <source>
        <dbReference type="ARBA" id="ARBA00022617"/>
    </source>
</evidence>
<dbReference type="GO" id="GO:0020037">
    <property type="term" value="F:heme binding"/>
    <property type="evidence" value="ECO:0007669"/>
    <property type="project" value="InterPro"/>
</dbReference>
<keyword evidence="4" id="KW-0479">Metal-binding</keyword>
<dbReference type="eggNOG" id="KOG4177">
    <property type="taxonomic scope" value="Eukaryota"/>
</dbReference>